<reference evidence="21" key="1">
    <citation type="submission" date="2017-08" db="EMBL/GenBank/DDBJ databases">
        <authorList>
            <person name="Varghese N."/>
            <person name="Submissions S."/>
        </authorList>
    </citation>
    <scope>NUCLEOTIDE SEQUENCE [LARGE SCALE GENOMIC DNA]</scope>
    <source>
        <strain evidence="21">JC22</strain>
    </source>
</reference>
<evidence type="ECO:0000256" key="17">
    <source>
        <dbReference type="ARBA" id="ARBA00030571"/>
    </source>
</evidence>
<evidence type="ECO:0000256" key="9">
    <source>
        <dbReference type="ARBA" id="ARBA00012523"/>
    </source>
</evidence>
<comment type="pathway">
    <text evidence="5">Cofactor biosynthesis; adenosylcobalamin biosynthesis; adenosylcobalamin from cob(II)yrinate a,c-diamide: step 6/7.</text>
</comment>
<gene>
    <name evidence="20" type="ORF">SAMN05880501_11283</name>
</gene>
<evidence type="ECO:0000256" key="8">
    <source>
        <dbReference type="ARBA" id="ARBA00012016"/>
    </source>
</evidence>
<dbReference type="RefSeq" id="WP_237658441.1">
    <property type="nucleotide sequence ID" value="NZ_OBMQ01000012.1"/>
</dbReference>
<comment type="pathway">
    <text evidence="6">Cofactor biosynthesis; adenosylcobalamin biosynthesis; adenosylcobalamin from cob(II)yrinate a,c-diamide: step 5/7.</text>
</comment>
<dbReference type="Pfam" id="PF02283">
    <property type="entry name" value="CobU"/>
    <property type="match status" value="1"/>
</dbReference>
<evidence type="ECO:0000256" key="11">
    <source>
        <dbReference type="ARBA" id="ARBA00022679"/>
    </source>
</evidence>
<dbReference type="InterPro" id="IPR027417">
    <property type="entry name" value="P-loop_NTPase"/>
</dbReference>
<feature type="binding site" evidence="19">
    <location>
        <begin position="38"/>
        <end position="40"/>
    </location>
    <ligand>
        <name>GTP</name>
        <dbReference type="ChEBI" id="CHEBI:37565"/>
    </ligand>
</feature>
<comment type="catalytic activity">
    <reaction evidence="2">
        <text>adenosylcob(III)inamide phosphate + GTP + H(+) = adenosylcob(III)inamide-GDP + diphosphate</text>
        <dbReference type="Rhea" id="RHEA:22712"/>
        <dbReference type="ChEBI" id="CHEBI:15378"/>
        <dbReference type="ChEBI" id="CHEBI:33019"/>
        <dbReference type="ChEBI" id="CHEBI:37565"/>
        <dbReference type="ChEBI" id="CHEBI:58502"/>
        <dbReference type="ChEBI" id="CHEBI:60487"/>
        <dbReference type="EC" id="2.7.7.62"/>
    </reaction>
</comment>
<dbReference type="UniPathway" id="UPA00148">
    <property type="reaction ID" value="UER00236"/>
</dbReference>
<keyword evidence="11 20" id="KW-0808">Transferase</keyword>
<dbReference type="GO" id="GO:0008820">
    <property type="term" value="F:cobinamide phosphate guanylyltransferase activity"/>
    <property type="evidence" value="ECO:0007669"/>
    <property type="project" value="UniProtKB-EC"/>
</dbReference>
<evidence type="ECO:0000256" key="3">
    <source>
        <dbReference type="ARBA" id="ARBA00001522"/>
    </source>
</evidence>
<dbReference type="PANTHER" id="PTHR34848:SF1">
    <property type="entry name" value="BIFUNCTIONAL ADENOSYLCOBALAMIN BIOSYNTHESIS PROTEIN COBU"/>
    <property type="match status" value="1"/>
</dbReference>
<evidence type="ECO:0000256" key="7">
    <source>
        <dbReference type="ARBA" id="ARBA00007490"/>
    </source>
</evidence>
<evidence type="ECO:0000256" key="5">
    <source>
        <dbReference type="ARBA" id="ARBA00004692"/>
    </source>
</evidence>
<dbReference type="EC" id="2.7.1.156" evidence="8"/>
<evidence type="ECO:0000256" key="6">
    <source>
        <dbReference type="ARBA" id="ARBA00005159"/>
    </source>
</evidence>
<feature type="binding site" evidence="19">
    <location>
        <position position="90"/>
    </location>
    <ligand>
        <name>GTP</name>
        <dbReference type="ChEBI" id="CHEBI:37565"/>
    </ligand>
</feature>
<keyword evidence="21" id="KW-1185">Reference proteome</keyword>
<evidence type="ECO:0000256" key="1">
    <source>
        <dbReference type="ARBA" id="ARBA00000312"/>
    </source>
</evidence>
<dbReference type="GO" id="GO:0043752">
    <property type="term" value="F:adenosylcobinamide kinase activity"/>
    <property type="evidence" value="ECO:0007669"/>
    <property type="project" value="UniProtKB-EC"/>
</dbReference>
<keyword evidence="13 20" id="KW-0418">Kinase</keyword>
<dbReference type="GO" id="GO:0005525">
    <property type="term" value="F:GTP binding"/>
    <property type="evidence" value="ECO:0007669"/>
    <property type="project" value="UniProtKB-KW"/>
</dbReference>
<comment type="catalytic activity">
    <reaction evidence="3">
        <text>adenosylcob(III)inamide + GTP = adenosylcob(III)inamide phosphate + GDP + H(+)</text>
        <dbReference type="Rhea" id="RHEA:15765"/>
        <dbReference type="ChEBI" id="CHEBI:2480"/>
        <dbReference type="ChEBI" id="CHEBI:15378"/>
        <dbReference type="ChEBI" id="CHEBI:37565"/>
        <dbReference type="ChEBI" id="CHEBI:58189"/>
        <dbReference type="ChEBI" id="CHEBI:58502"/>
        <dbReference type="EC" id="2.7.1.156"/>
    </reaction>
</comment>
<dbReference type="InterPro" id="IPR003203">
    <property type="entry name" value="CobU/CobP"/>
</dbReference>
<keyword evidence="20" id="KW-0548">Nucleotidyltransferase</keyword>
<name>A0A285TG76_9BACL</name>
<keyword evidence="14" id="KW-0067">ATP-binding</keyword>
<comment type="function">
    <text evidence="4">Catalyzes ATP-dependent phosphorylation of adenosylcobinamide and addition of GMP to adenosylcobinamide phosphate.</text>
</comment>
<evidence type="ECO:0000256" key="14">
    <source>
        <dbReference type="ARBA" id="ARBA00022840"/>
    </source>
</evidence>
<evidence type="ECO:0000256" key="13">
    <source>
        <dbReference type="ARBA" id="ARBA00022777"/>
    </source>
</evidence>
<keyword evidence="10" id="KW-0169">Cobalamin biosynthesis</keyword>
<evidence type="ECO:0000256" key="15">
    <source>
        <dbReference type="ARBA" id="ARBA00023134"/>
    </source>
</evidence>
<dbReference type="SUPFAM" id="SSF52540">
    <property type="entry name" value="P-loop containing nucleoside triphosphate hydrolases"/>
    <property type="match status" value="1"/>
</dbReference>
<evidence type="ECO:0000256" key="16">
    <source>
        <dbReference type="ARBA" id="ARBA00029570"/>
    </source>
</evidence>
<dbReference type="GO" id="GO:0009236">
    <property type="term" value="P:cobalamin biosynthetic process"/>
    <property type="evidence" value="ECO:0007669"/>
    <property type="project" value="UniProtKB-UniPathway"/>
</dbReference>
<feature type="binding site" evidence="19">
    <location>
        <begin position="8"/>
        <end position="15"/>
    </location>
    <ligand>
        <name>GTP</name>
        <dbReference type="ChEBI" id="CHEBI:37565"/>
    </ligand>
</feature>
<accession>A0A285TG76</accession>
<dbReference type="GO" id="GO:0005524">
    <property type="term" value="F:ATP binding"/>
    <property type="evidence" value="ECO:0007669"/>
    <property type="project" value="UniProtKB-KW"/>
</dbReference>
<protein>
    <recommendedName>
        <fullName evidence="16">Adenosylcobinamide kinase</fullName>
        <ecNumber evidence="8">2.7.1.156</ecNumber>
        <ecNumber evidence="9">2.7.7.62</ecNumber>
    </recommendedName>
    <alternativeName>
        <fullName evidence="17">Adenosylcobinamide-phosphate guanylyltransferase</fullName>
    </alternativeName>
</protein>
<feature type="binding site" evidence="19">
    <location>
        <begin position="55"/>
        <end position="58"/>
    </location>
    <ligand>
        <name>GTP</name>
        <dbReference type="ChEBI" id="CHEBI:37565"/>
    </ligand>
</feature>
<proteinExistence type="inferred from homology"/>
<dbReference type="PIRSF" id="PIRSF006135">
    <property type="entry name" value="CobU"/>
    <property type="match status" value="1"/>
</dbReference>
<evidence type="ECO:0000313" key="20">
    <source>
        <dbReference type="EMBL" id="SOC20967.1"/>
    </source>
</evidence>
<dbReference type="Gene3D" id="3.40.50.300">
    <property type="entry name" value="P-loop containing nucleotide triphosphate hydrolases"/>
    <property type="match status" value="1"/>
</dbReference>
<dbReference type="AlphaFoldDB" id="A0A285TG76"/>
<dbReference type="PANTHER" id="PTHR34848">
    <property type="match status" value="1"/>
</dbReference>
<feature type="active site" description="GMP-histidine intermediate" evidence="18">
    <location>
        <position position="54"/>
    </location>
</feature>
<comment type="catalytic activity">
    <reaction evidence="1">
        <text>adenosylcob(III)inamide + ATP = adenosylcob(III)inamide phosphate + ADP + H(+)</text>
        <dbReference type="Rhea" id="RHEA:15769"/>
        <dbReference type="ChEBI" id="CHEBI:2480"/>
        <dbReference type="ChEBI" id="CHEBI:15378"/>
        <dbReference type="ChEBI" id="CHEBI:30616"/>
        <dbReference type="ChEBI" id="CHEBI:58502"/>
        <dbReference type="ChEBI" id="CHEBI:456216"/>
        <dbReference type="EC" id="2.7.1.156"/>
    </reaction>
</comment>
<dbReference type="EMBL" id="OBMQ01000012">
    <property type="protein sequence ID" value="SOC20967.1"/>
    <property type="molecule type" value="Genomic_DNA"/>
</dbReference>
<dbReference type="CDD" id="cd00544">
    <property type="entry name" value="CobU"/>
    <property type="match status" value="1"/>
</dbReference>
<dbReference type="Proteomes" id="UP000219636">
    <property type="component" value="Unassembled WGS sequence"/>
</dbReference>
<evidence type="ECO:0000256" key="12">
    <source>
        <dbReference type="ARBA" id="ARBA00022741"/>
    </source>
</evidence>
<organism evidence="20 21">
    <name type="scientific">Ureibacillus xyleni</name>
    <dbReference type="NCBI Taxonomy" id="614648"/>
    <lineage>
        <taxon>Bacteria</taxon>
        <taxon>Bacillati</taxon>
        <taxon>Bacillota</taxon>
        <taxon>Bacilli</taxon>
        <taxon>Bacillales</taxon>
        <taxon>Caryophanaceae</taxon>
        <taxon>Ureibacillus</taxon>
    </lineage>
</organism>
<evidence type="ECO:0000256" key="18">
    <source>
        <dbReference type="PIRSR" id="PIRSR006135-1"/>
    </source>
</evidence>
<keyword evidence="15 19" id="KW-0342">GTP-binding</keyword>
<evidence type="ECO:0000256" key="19">
    <source>
        <dbReference type="PIRSR" id="PIRSR006135-2"/>
    </source>
</evidence>
<evidence type="ECO:0000313" key="21">
    <source>
        <dbReference type="Proteomes" id="UP000219636"/>
    </source>
</evidence>
<sequence length="187" mass="22370">MTIIFITGGVRSGKSAYAEKYAIELYKKYQRSSLYYLASGVAFDEEMLKRIERHKEDRSKSNVQWKTIEVQDDFPVEMLDFNQCDVVVWDCITTWVTNVLYKTEQYNIQERQTKIVDYLNRFKSFITQWNDKHSIIIIVSNEVLDEPKSNFEEVDLFRKILGELHQWLVSVCDEAYEMDYSITKRWK</sequence>
<evidence type="ECO:0000256" key="2">
    <source>
        <dbReference type="ARBA" id="ARBA00000711"/>
    </source>
</evidence>
<keyword evidence="12 19" id="KW-0547">Nucleotide-binding</keyword>
<evidence type="ECO:0000256" key="4">
    <source>
        <dbReference type="ARBA" id="ARBA00003889"/>
    </source>
</evidence>
<feature type="binding site" evidence="19">
    <location>
        <position position="69"/>
    </location>
    <ligand>
        <name>GTP</name>
        <dbReference type="ChEBI" id="CHEBI:37565"/>
    </ligand>
</feature>
<comment type="similarity">
    <text evidence="7">Belongs to the CobU/CobP family.</text>
</comment>
<evidence type="ECO:0000256" key="10">
    <source>
        <dbReference type="ARBA" id="ARBA00022573"/>
    </source>
</evidence>
<dbReference type="EC" id="2.7.7.62" evidence="9"/>